<feature type="domain" description="Formyl transferase N-terminal" evidence="5">
    <location>
        <begin position="23"/>
        <end position="196"/>
    </location>
</feature>
<evidence type="ECO:0000256" key="3">
    <source>
        <dbReference type="ARBA" id="ARBA00022679"/>
    </source>
</evidence>
<dbReference type="Pfam" id="PF00551">
    <property type="entry name" value="Formyl_trans_N"/>
    <property type="match status" value="1"/>
</dbReference>
<keyword evidence="4" id="KW-0648">Protein biosynthesis</keyword>
<dbReference type="EMBL" id="MFLZ01000006">
    <property type="protein sequence ID" value="OGG80492.1"/>
    <property type="molecule type" value="Genomic_DNA"/>
</dbReference>
<dbReference type="GO" id="GO:0005829">
    <property type="term" value="C:cytosol"/>
    <property type="evidence" value="ECO:0007669"/>
    <property type="project" value="TreeGrafter"/>
</dbReference>
<dbReference type="AlphaFoldDB" id="A0A1F6F3Q8"/>
<dbReference type="InterPro" id="IPR002376">
    <property type="entry name" value="Formyl_transf_N"/>
</dbReference>
<dbReference type="InterPro" id="IPR011034">
    <property type="entry name" value="Formyl_transferase-like_C_sf"/>
</dbReference>
<gene>
    <name evidence="6" type="ORF">A3A39_00215</name>
</gene>
<dbReference type="InterPro" id="IPR041711">
    <property type="entry name" value="Met-tRNA-FMT_N"/>
</dbReference>
<proteinExistence type="inferred from homology"/>
<evidence type="ECO:0000259" key="5">
    <source>
        <dbReference type="Pfam" id="PF00551"/>
    </source>
</evidence>
<evidence type="ECO:0000256" key="1">
    <source>
        <dbReference type="ARBA" id="ARBA00010699"/>
    </source>
</evidence>
<dbReference type="STRING" id="1798512.A3A39_00215"/>
<dbReference type="PANTHER" id="PTHR11138:SF5">
    <property type="entry name" value="METHIONYL-TRNA FORMYLTRANSFERASE, MITOCHONDRIAL"/>
    <property type="match status" value="1"/>
</dbReference>
<sequence>MTKTRKANSKQKTANRKDISFCFFGTSQIAVGILNELERAGFLPALVVAAPDTPKGRGMKLTEPPVKVWANERGIETLQPQELDSEFCYKLQATSYRLFVVVDYGKLLPRTVLDTPKRGALNVHFSLLPRYRGASPIRSAILSDDRNIGTSIILLSEKLDEGPIVAQKKFDISNWPPKASELDKLLTRESGRLLSQVLPEWIEGNIEAREQNHDLATYCEKIKKEDGLLDLSGDAYKNLLKIRAYEGWPGTYTFFERSGKKIRVGILDAHLGGDKLVIDKVKPEGKREMSYDEFLRSGAKPV</sequence>
<comment type="caution">
    <text evidence="6">The sequence shown here is derived from an EMBL/GenBank/DDBJ whole genome shotgun (WGS) entry which is preliminary data.</text>
</comment>
<dbReference type="CDD" id="cd08646">
    <property type="entry name" value="FMT_core_Met-tRNA-FMT_N"/>
    <property type="match status" value="1"/>
</dbReference>
<comment type="similarity">
    <text evidence="1">Belongs to the Fmt family.</text>
</comment>
<dbReference type="Gene3D" id="3.40.50.12230">
    <property type="match status" value="1"/>
</dbReference>
<dbReference type="PANTHER" id="PTHR11138">
    <property type="entry name" value="METHIONYL-TRNA FORMYLTRANSFERASE"/>
    <property type="match status" value="1"/>
</dbReference>
<dbReference type="CDD" id="cd08704">
    <property type="entry name" value="Met_tRNA_FMT_C"/>
    <property type="match status" value="1"/>
</dbReference>
<reference evidence="6 7" key="1">
    <citation type="journal article" date="2016" name="Nat. Commun.">
        <title>Thousands of microbial genomes shed light on interconnected biogeochemical processes in an aquifer system.</title>
        <authorList>
            <person name="Anantharaman K."/>
            <person name="Brown C.T."/>
            <person name="Hug L.A."/>
            <person name="Sharon I."/>
            <person name="Castelle C.J."/>
            <person name="Probst A.J."/>
            <person name="Thomas B.C."/>
            <person name="Singh A."/>
            <person name="Wilkins M.J."/>
            <person name="Karaoz U."/>
            <person name="Brodie E.L."/>
            <person name="Williams K.H."/>
            <person name="Hubbard S.S."/>
            <person name="Banfield J.F."/>
        </authorList>
    </citation>
    <scope>NUCLEOTIDE SEQUENCE [LARGE SCALE GENOMIC DNA]</scope>
</reference>
<dbReference type="GO" id="GO:0004479">
    <property type="term" value="F:methionyl-tRNA formyltransferase activity"/>
    <property type="evidence" value="ECO:0007669"/>
    <property type="project" value="UniProtKB-EC"/>
</dbReference>
<keyword evidence="3" id="KW-0808">Transferase</keyword>
<evidence type="ECO:0000313" key="6">
    <source>
        <dbReference type="EMBL" id="OGG80492.1"/>
    </source>
</evidence>
<dbReference type="InterPro" id="IPR044135">
    <property type="entry name" value="Met-tRNA-FMT_C"/>
</dbReference>
<organism evidence="6 7">
    <name type="scientific">Candidatus Kaiserbacteria bacterium RIFCSPLOWO2_01_FULL_54_13</name>
    <dbReference type="NCBI Taxonomy" id="1798512"/>
    <lineage>
        <taxon>Bacteria</taxon>
        <taxon>Candidatus Kaiseribacteriota</taxon>
    </lineage>
</organism>
<dbReference type="SUPFAM" id="SSF50486">
    <property type="entry name" value="FMT C-terminal domain-like"/>
    <property type="match status" value="1"/>
</dbReference>
<protein>
    <recommendedName>
        <fullName evidence="2">methionyl-tRNA formyltransferase</fullName>
        <ecNumber evidence="2">2.1.2.9</ecNumber>
    </recommendedName>
</protein>
<evidence type="ECO:0000256" key="2">
    <source>
        <dbReference type="ARBA" id="ARBA00012261"/>
    </source>
</evidence>
<name>A0A1F6F3Q8_9BACT</name>
<evidence type="ECO:0000313" key="7">
    <source>
        <dbReference type="Proteomes" id="UP000177372"/>
    </source>
</evidence>
<accession>A0A1F6F3Q8</accession>
<dbReference type="Proteomes" id="UP000177372">
    <property type="component" value="Unassembled WGS sequence"/>
</dbReference>
<dbReference type="EC" id="2.1.2.9" evidence="2"/>
<dbReference type="InterPro" id="IPR036477">
    <property type="entry name" value="Formyl_transf_N_sf"/>
</dbReference>
<dbReference type="SUPFAM" id="SSF53328">
    <property type="entry name" value="Formyltransferase"/>
    <property type="match status" value="1"/>
</dbReference>
<evidence type="ECO:0000256" key="4">
    <source>
        <dbReference type="ARBA" id="ARBA00022917"/>
    </source>
</evidence>